<dbReference type="EMBL" id="JAMXIB010000013">
    <property type="protein sequence ID" value="MCO5725832.1"/>
    <property type="molecule type" value="Genomic_DNA"/>
</dbReference>
<accession>A0ABT1B1R4</accession>
<name>A0ABT1B1R4_9FLAO</name>
<evidence type="ECO:0000313" key="1">
    <source>
        <dbReference type="EMBL" id="MCO5725832.1"/>
    </source>
</evidence>
<organism evidence="1 2">
    <name type="scientific">Robiginitalea marina</name>
    <dbReference type="NCBI Taxonomy" id="2954105"/>
    <lineage>
        <taxon>Bacteria</taxon>
        <taxon>Pseudomonadati</taxon>
        <taxon>Bacteroidota</taxon>
        <taxon>Flavobacteriia</taxon>
        <taxon>Flavobacteriales</taxon>
        <taxon>Flavobacteriaceae</taxon>
        <taxon>Robiginitalea</taxon>
    </lineage>
</organism>
<dbReference type="RefSeq" id="WP_252742204.1">
    <property type="nucleotide sequence ID" value="NZ_JAMXIB010000013.1"/>
</dbReference>
<sequence length="563" mass="62641">MALSRKKKFLFSGLALVLVLAVVFGTGALNRILEESLDRYVRQKIEVTGGEGEPAYAFSYEGIDIDIFAERITFTNFRMTPREAHREAFFKGETHEKALKEAGVSKVTVRGVGLMNFLWDKQIRISEVRIDSVRLDLVVPEGHKEALEKEKKGGGFSLEGIRLPGITALTLERFTLGDFELSRRNASSGDTLMHFTSRGGSLQGLGMKRTGDSEASFFEPDIGGLVLTLDPEHLALPQNLYRMGFKELTYTFASRDLQIREMALSPREDHQAFREQNRYSYEIYDAHIKNLKLSAFDMSAFLNLGIVSIGHIAVDSLALKIFRDKTKPFNTGKRVLLPQEALASLDFPLHIGSIAVKNSSMNYAEQTELGAPPLLVDFSDLALEVRHLTTLPDSLKGPTPLEIDLAAKLDQAIPVEVHLELPYHTPTFRVRGQTDRTSSFQSLNKTVLPAVGLQFTSGRLDGLQFAMTGTPWSLHGELTLLYHDLSVSLHKDGKDDRKTLSWAANTLLKDANPNRHGHTVVGLVEAERIPYKGLGNYIWKGVQSGLVNSLNPVGKRRVVKGKR</sequence>
<gene>
    <name evidence="1" type="ORF">NG653_13270</name>
</gene>
<dbReference type="Proteomes" id="UP001206312">
    <property type="component" value="Unassembled WGS sequence"/>
</dbReference>
<evidence type="ECO:0000313" key="2">
    <source>
        <dbReference type="Proteomes" id="UP001206312"/>
    </source>
</evidence>
<keyword evidence="2" id="KW-1185">Reference proteome</keyword>
<protein>
    <submittedName>
        <fullName evidence="1">DUF748 domain-containing protein</fullName>
    </submittedName>
</protein>
<proteinExistence type="predicted"/>
<reference evidence="1 2" key="1">
    <citation type="submission" date="2022-06" db="EMBL/GenBank/DDBJ databases">
        <authorList>
            <person name="Xuan X."/>
        </authorList>
    </citation>
    <scope>NUCLEOTIDE SEQUENCE [LARGE SCALE GENOMIC DNA]</scope>
    <source>
        <strain evidence="1 2">2V75</strain>
    </source>
</reference>
<comment type="caution">
    <text evidence="1">The sequence shown here is derived from an EMBL/GenBank/DDBJ whole genome shotgun (WGS) entry which is preliminary data.</text>
</comment>